<dbReference type="GO" id="GO:0015074">
    <property type="term" value="P:DNA integration"/>
    <property type="evidence" value="ECO:0007669"/>
    <property type="project" value="InterPro"/>
</dbReference>
<dbReference type="RefSeq" id="WP_076438591.1">
    <property type="nucleotide sequence ID" value="NZ_FTNI01000020.1"/>
</dbReference>
<keyword evidence="3" id="KW-1185">Reference proteome</keyword>
<dbReference type="InterPro" id="IPR013762">
    <property type="entry name" value="Integrase-like_cat_sf"/>
</dbReference>
<evidence type="ECO:0000256" key="1">
    <source>
        <dbReference type="ARBA" id="ARBA00023172"/>
    </source>
</evidence>
<dbReference type="GO" id="GO:0006310">
    <property type="term" value="P:DNA recombination"/>
    <property type="evidence" value="ECO:0007669"/>
    <property type="project" value="UniProtKB-KW"/>
</dbReference>
<proteinExistence type="predicted"/>
<reference evidence="3" key="1">
    <citation type="submission" date="2017-01" db="EMBL/GenBank/DDBJ databases">
        <authorList>
            <person name="Varghese N."/>
            <person name="Submissions S."/>
        </authorList>
    </citation>
    <scope>NUCLEOTIDE SEQUENCE [LARGE SCALE GENOMIC DNA]</scope>
    <source>
        <strain evidence="3">ATCC 12950</strain>
    </source>
</reference>
<dbReference type="AlphaFoldDB" id="A0A1N7EZS9"/>
<dbReference type="Proteomes" id="UP000186096">
    <property type="component" value="Unassembled WGS sequence"/>
</dbReference>
<organism evidence="2 3">
    <name type="scientific">Microbispora rosea</name>
    <dbReference type="NCBI Taxonomy" id="58117"/>
    <lineage>
        <taxon>Bacteria</taxon>
        <taxon>Bacillati</taxon>
        <taxon>Actinomycetota</taxon>
        <taxon>Actinomycetes</taxon>
        <taxon>Streptosporangiales</taxon>
        <taxon>Streptosporangiaceae</taxon>
        <taxon>Microbispora</taxon>
    </lineage>
</organism>
<accession>A0A1N7EZS9</accession>
<dbReference type="Gene3D" id="1.10.443.10">
    <property type="entry name" value="Intergrase catalytic core"/>
    <property type="match status" value="1"/>
</dbReference>
<dbReference type="EMBL" id="FTNI01000020">
    <property type="protein sequence ID" value="SIR93643.1"/>
    <property type="molecule type" value="Genomic_DNA"/>
</dbReference>
<dbReference type="GO" id="GO:0003677">
    <property type="term" value="F:DNA binding"/>
    <property type="evidence" value="ECO:0007669"/>
    <property type="project" value="InterPro"/>
</dbReference>
<evidence type="ECO:0000313" key="2">
    <source>
        <dbReference type="EMBL" id="SIR93643.1"/>
    </source>
</evidence>
<dbReference type="InterPro" id="IPR011010">
    <property type="entry name" value="DNA_brk_join_enz"/>
</dbReference>
<sequence>MVQTLQRVAGRLQFVRPKTEDSARTVLLPPICVEALREHRRRQFAERSDRWPDWEDHGLVFPSLRGTPMEPDNRKAIKQRLVTLSG</sequence>
<dbReference type="SUPFAM" id="SSF56349">
    <property type="entry name" value="DNA breaking-rejoining enzymes"/>
    <property type="match status" value="1"/>
</dbReference>
<name>A0A1N7EZS9_9ACTN</name>
<gene>
    <name evidence="2" type="ORF">SAMN05421833_12020</name>
</gene>
<dbReference type="STRING" id="58117.SAMN05421833_12020"/>
<dbReference type="OrthoDB" id="3175606at2"/>
<keyword evidence="1" id="KW-0233">DNA recombination</keyword>
<evidence type="ECO:0000313" key="3">
    <source>
        <dbReference type="Proteomes" id="UP000186096"/>
    </source>
</evidence>
<protein>
    <submittedName>
        <fullName evidence="2">Uncharacterized protein</fullName>
    </submittedName>
</protein>